<protein>
    <submittedName>
        <fullName evidence="2">Uncharacterized protein</fullName>
    </submittedName>
</protein>
<dbReference type="EMBL" id="JBHSNS010000011">
    <property type="protein sequence ID" value="MFC5730951.1"/>
    <property type="molecule type" value="Genomic_DNA"/>
</dbReference>
<feature type="region of interest" description="Disordered" evidence="1">
    <location>
        <begin position="107"/>
        <end position="165"/>
    </location>
</feature>
<accession>A0ABW0ZMX1</accession>
<feature type="compositionally biased region" description="Low complexity" evidence="1">
    <location>
        <begin position="128"/>
        <end position="152"/>
    </location>
</feature>
<name>A0ABW0ZMX1_9ACTN</name>
<gene>
    <name evidence="2" type="ORF">ACFPQB_18670</name>
</gene>
<sequence length="210" mass="21955">MARTGSAGDLIPKNLKALRSALEHSVTIQMAKLQEVADELVARGSLTRAEADKLVGQLVTSSKAHSQALLQVLDSVTAEARKNVEAGVATAVAPVVTTAGRIAGSMRQAPKLVSGRRKPAQRTAQKSGQKPAQGTAKKAAPKPAGPTETTAKVQRLPVEPIPGLADLTVTQVKPKLAGMSATELRRVRQAESEGKARKGVLAEIDRLLGK</sequence>
<evidence type="ECO:0000256" key="1">
    <source>
        <dbReference type="SAM" id="MobiDB-lite"/>
    </source>
</evidence>
<comment type="caution">
    <text evidence="2">The sequence shown here is derived from an EMBL/GenBank/DDBJ whole genome shotgun (WGS) entry which is preliminary data.</text>
</comment>
<dbReference type="Proteomes" id="UP001596072">
    <property type="component" value="Unassembled WGS sequence"/>
</dbReference>
<reference evidence="3" key="1">
    <citation type="journal article" date="2019" name="Int. J. Syst. Evol. Microbiol.">
        <title>The Global Catalogue of Microorganisms (GCM) 10K type strain sequencing project: providing services to taxonomists for standard genome sequencing and annotation.</title>
        <authorList>
            <consortium name="The Broad Institute Genomics Platform"/>
            <consortium name="The Broad Institute Genome Sequencing Center for Infectious Disease"/>
            <person name="Wu L."/>
            <person name="Ma J."/>
        </authorList>
    </citation>
    <scope>NUCLEOTIDE SEQUENCE [LARGE SCALE GENOMIC DNA]</scope>
    <source>
        <strain evidence="3">YIM 94188</strain>
    </source>
</reference>
<organism evidence="2 3">
    <name type="scientific">Nocardioides vastitatis</name>
    <dbReference type="NCBI Taxonomy" id="2568655"/>
    <lineage>
        <taxon>Bacteria</taxon>
        <taxon>Bacillati</taxon>
        <taxon>Actinomycetota</taxon>
        <taxon>Actinomycetes</taxon>
        <taxon>Propionibacteriales</taxon>
        <taxon>Nocardioidaceae</taxon>
        <taxon>Nocardioides</taxon>
    </lineage>
</organism>
<dbReference type="RefSeq" id="WP_136431072.1">
    <property type="nucleotide sequence ID" value="NZ_JBHSNS010000011.1"/>
</dbReference>
<evidence type="ECO:0000313" key="2">
    <source>
        <dbReference type="EMBL" id="MFC5730951.1"/>
    </source>
</evidence>
<keyword evidence="3" id="KW-1185">Reference proteome</keyword>
<evidence type="ECO:0000313" key="3">
    <source>
        <dbReference type="Proteomes" id="UP001596072"/>
    </source>
</evidence>
<proteinExistence type="predicted"/>